<feature type="compositionally biased region" description="Gly residues" evidence="1">
    <location>
        <begin position="252"/>
        <end position="261"/>
    </location>
</feature>
<reference evidence="2" key="1">
    <citation type="journal article" date="2020" name="bioRxiv">
        <title>Comparative genomics of Chlamydomonas.</title>
        <authorList>
            <person name="Craig R.J."/>
            <person name="Hasan A.R."/>
            <person name="Ness R.W."/>
            <person name="Keightley P.D."/>
        </authorList>
    </citation>
    <scope>NUCLEOTIDE SEQUENCE</scope>
    <source>
        <strain evidence="2">CCAP 11/70</strain>
    </source>
</reference>
<dbReference type="Proteomes" id="UP000612055">
    <property type="component" value="Unassembled WGS sequence"/>
</dbReference>
<feature type="compositionally biased region" description="Polar residues" evidence="1">
    <location>
        <begin position="502"/>
        <end position="519"/>
    </location>
</feature>
<evidence type="ECO:0000256" key="1">
    <source>
        <dbReference type="SAM" id="MobiDB-lite"/>
    </source>
</evidence>
<keyword evidence="3" id="KW-1185">Reference proteome</keyword>
<accession>A0A835XHL5</accession>
<sequence>MSGGGSSGDAAIERALAALLKVEAPPTVDDVLRQARQAHGSTVTFHDRCNRQLISMASANRYQYGDGGPVSPYAASRDPSHLALDLPDTITVKQAHRFGSVLGLVKDDAPPPLEVASQEGPDQDEGGAGSPGKNRWTVAPFPMRLNASALGAAGDDEPVQIAVQMPTAPRLPRALRERGRTGSVTGDVVRHGYDGYDGQEGEGEEELPSAALLAAARADAALAGSRDIRSRRRASACEAYSSSNSPRTYGPAFGGGGGGGPAEEVLPLTRHVGLVAGRLRASVSGGEGSMLPAPGPGPAPPASAAPAATAPPQRRRFSMSLLTPEPSGLAAAAAAAAAADGAAGAAAELLPLARPGSRASGRFDRSNLEALAASASGQIQIHGSAHGHVGHTTSERELMGSRGSARTLGAGPAVPGGMLLAPHQSPAEAGRALQLLSQISHRPLRAAPSGEQVWAYEEAPAGGGAGSRPSAPGLGSSASMARRPSFEWQGPGPGPSPRSSVNRRASQTDLYGAAGSTSGVMRASQAGLGGTPSGSNRRVSQTDLAWLSNLSSTNMRRSSQQDLSAGLGLIRRASQTAEGSGGSEGGPSEGGEAVDGPQGCAGGSGVLSGSGPRLMGPGSGSRGRVSGVGSGTGQGHASTDSAPHPARAELTADPAPAPAPRVSALGSERRLPSRLSSCSNLAAGPLVAGAASPHLATATRAPRPRRASIDETQLGAPPPGFPNFAPHPPPGAEPRTPSVAPHGSSSPPLDATGPARGGAAGAAHSPVHPAPEARPWSSGGGAGAGAGGVLAADPPQPPGGRGAPSPGGSASAAAAGAPAREDGALRRAFKHFMHK</sequence>
<feature type="region of interest" description="Disordered" evidence="1">
    <location>
        <begin position="285"/>
        <end position="313"/>
    </location>
</feature>
<feature type="region of interest" description="Disordered" evidence="1">
    <location>
        <begin position="109"/>
        <end position="135"/>
    </location>
</feature>
<feature type="compositionally biased region" description="Gly residues" evidence="1">
    <location>
        <begin position="617"/>
        <end position="634"/>
    </location>
</feature>
<feature type="compositionally biased region" description="Gly residues" evidence="1">
    <location>
        <begin position="778"/>
        <end position="788"/>
    </location>
</feature>
<feature type="compositionally biased region" description="Pro residues" evidence="1">
    <location>
        <begin position="716"/>
        <end position="732"/>
    </location>
</feature>
<feature type="compositionally biased region" description="Low complexity" evidence="1">
    <location>
        <begin position="467"/>
        <end position="481"/>
    </location>
</feature>
<feature type="region of interest" description="Disordered" evidence="1">
    <location>
        <begin position="458"/>
        <end position="539"/>
    </location>
</feature>
<dbReference type="EMBL" id="JAEHOE010000174">
    <property type="protein sequence ID" value="KAG2483525.1"/>
    <property type="molecule type" value="Genomic_DNA"/>
</dbReference>
<feature type="compositionally biased region" description="Gly residues" evidence="1">
    <location>
        <begin position="599"/>
        <end position="608"/>
    </location>
</feature>
<name>A0A835XHL5_9CHLO</name>
<feature type="compositionally biased region" description="Pro residues" evidence="1">
    <location>
        <begin position="293"/>
        <end position="303"/>
    </location>
</feature>
<feature type="compositionally biased region" description="Gly residues" evidence="1">
    <location>
        <begin position="579"/>
        <end position="589"/>
    </location>
</feature>
<gene>
    <name evidence="2" type="ORF">HYH03_017632</name>
</gene>
<comment type="caution">
    <text evidence="2">The sequence shown here is derived from an EMBL/GenBank/DDBJ whole genome shotgun (WGS) entry which is preliminary data.</text>
</comment>
<feature type="region of interest" description="Disordered" evidence="1">
    <location>
        <begin position="239"/>
        <end position="261"/>
    </location>
</feature>
<protein>
    <submittedName>
        <fullName evidence="2">Uncharacterized protein</fullName>
    </submittedName>
</protein>
<proteinExistence type="predicted"/>
<feature type="region of interest" description="Disordered" evidence="1">
    <location>
        <begin position="574"/>
        <end position="835"/>
    </location>
</feature>
<dbReference type="AlphaFoldDB" id="A0A835XHL5"/>
<organism evidence="2 3">
    <name type="scientific">Edaphochlamys debaryana</name>
    <dbReference type="NCBI Taxonomy" id="47281"/>
    <lineage>
        <taxon>Eukaryota</taxon>
        <taxon>Viridiplantae</taxon>
        <taxon>Chlorophyta</taxon>
        <taxon>core chlorophytes</taxon>
        <taxon>Chlorophyceae</taxon>
        <taxon>CS clade</taxon>
        <taxon>Chlamydomonadales</taxon>
        <taxon>Chlamydomonadales incertae sedis</taxon>
        <taxon>Edaphochlamys</taxon>
    </lineage>
</organism>
<feature type="compositionally biased region" description="Low complexity" evidence="1">
    <location>
        <begin position="803"/>
        <end position="818"/>
    </location>
</feature>
<evidence type="ECO:0000313" key="3">
    <source>
        <dbReference type="Proteomes" id="UP000612055"/>
    </source>
</evidence>
<evidence type="ECO:0000313" key="2">
    <source>
        <dbReference type="EMBL" id="KAG2483525.1"/>
    </source>
</evidence>